<dbReference type="AlphaFoldDB" id="A0ABD3JZS0"/>
<dbReference type="EMBL" id="JBJKBG010000007">
    <property type="protein sequence ID" value="KAL3730942.1"/>
    <property type="molecule type" value="Genomic_DNA"/>
</dbReference>
<keyword evidence="5" id="KW-1185">Reference proteome</keyword>
<sequence>MMSPKKLLKMARKWEILTSSSRKRIALAGAREEPNSASSVTEKGHFVIYTADGSRFMVPLQCLSSNIFQELFKMSKEEFGLSSDGPVTMPCDAASMEYILSLVQRRIAKDIEKALLNFIAFSQCSAAPLDNECVEGVLVCGQ</sequence>
<evidence type="ECO:0000256" key="3">
    <source>
        <dbReference type="ARBA" id="ARBA00022604"/>
    </source>
</evidence>
<keyword evidence="2" id="KW-0217">Developmental protein</keyword>
<evidence type="ECO:0000313" key="5">
    <source>
        <dbReference type="Proteomes" id="UP001634007"/>
    </source>
</evidence>
<organism evidence="4 5">
    <name type="scientific">Eucalyptus globulus</name>
    <name type="common">Tasmanian blue gum</name>
    <dbReference type="NCBI Taxonomy" id="34317"/>
    <lineage>
        <taxon>Eukaryota</taxon>
        <taxon>Viridiplantae</taxon>
        <taxon>Streptophyta</taxon>
        <taxon>Embryophyta</taxon>
        <taxon>Tracheophyta</taxon>
        <taxon>Spermatophyta</taxon>
        <taxon>Magnoliopsida</taxon>
        <taxon>eudicotyledons</taxon>
        <taxon>Gunneridae</taxon>
        <taxon>Pentapetalae</taxon>
        <taxon>rosids</taxon>
        <taxon>malvids</taxon>
        <taxon>Myrtales</taxon>
        <taxon>Myrtaceae</taxon>
        <taxon>Myrtoideae</taxon>
        <taxon>Eucalypteae</taxon>
        <taxon>Eucalyptus</taxon>
    </lineage>
</organism>
<gene>
    <name evidence="4" type="ORF">ACJRO7_027893</name>
</gene>
<comment type="caution">
    <text evidence="4">The sequence shown here is derived from an EMBL/GenBank/DDBJ whole genome shotgun (WGS) entry which is preliminary data.</text>
</comment>
<evidence type="ECO:0000256" key="2">
    <source>
        <dbReference type="ARBA" id="ARBA00022473"/>
    </source>
</evidence>
<proteinExistence type="inferred from homology"/>
<dbReference type="PANTHER" id="PTHR31175:SF65">
    <property type="entry name" value="AUXIN-RESPONSIVE PROTEIN SAUR66-LIKE"/>
    <property type="match status" value="1"/>
</dbReference>
<protein>
    <submittedName>
        <fullName evidence="4">Uncharacterized protein</fullName>
    </submittedName>
</protein>
<evidence type="ECO:0000256" key="1">
    <source>
        <dbReference type="ARBA" id="ARBA00006974"/>
    </source>
</evidence>
<comment type="similarity">
    <text evidence="1">Belongs to the ARG7 family.</text>
</comment>
<name>A0ABD3JZS0_EUCGL</name>
<dbReference type="Pfam" id="PF02519">
    <property type="entry name" value="Auxin_inducible"/>
    <property type="match status" value="1"/>
</dbReference>
<dbReference type="InterPro" id="IPR003676">
    <property type="entry name" value="SAUR_fam"/>
</dbReference>
<dbReference type="Proteomes" id="UP001634007">
    <property type="component" value="Unassembled WGS sequence"/>
</dbReference>
<accession>A0ABD3JZS0</accession>
<reference evidence="4 5" key="1">
    <citation type="submission" date="2024-11" db="EMBL/GenBank/DDBJ databases">
        <title>Chromosome-level genome assembly of Eucalyptus globulus Labill. provides insights into its genome evolution.</title>
        <authorList>
            <person name="Li X."/>
        </authorList>
    </citation>
    <scope>NUCLEOTIDE SEQUENCE [LARGE SCALE GENOMIC DNA]</scope>
    <source>
        <strain evidence="4">CL2024</strain>
        <tissue evidence="4">Fresh tender leaves</tissue>
    </source>
</reference>
<keyword evidence="3" id="KW-0341">Growth regulation</keyword>
<dbReference type="PANTHER" id="PTHR31175">
    <property type="entry name" value="AUXIN-RESPONSIVE FAMILY PROTEIN"/>
    <property type="match status" value="1"/>
</dbReference>
<evidence type="ECO:0000313" key="4">
    <source>
        <dbReference type="EMBL" id="KAL3730942.1"/>
    </source>
</evidence>